<accession>A0A0B0PXZ3</accession>
<keyword evidence="2" id="KW-1185">Reference proteome</keyword>
<name>A0A0B0PXZ3_GOSAR</name>
<evidence type="ECO:0000313" key="1">
    <source>
        <dbReference type="EMBL" id="KHG29920.1"/>
    </source>
</evidence>
<dbReference type="AlphaFoldDB" id="A0A0B0PXZ3"/>
<sequence length="118" mass="13192">MATVTLELVWISGLFKELEIGVTEPVRLFCDNKAALQIAANPVYHERTKHIEIDCHFVREKIQEGLIATEYVSTTDQLAVVMMKALGSQQHSFDFQVGVKKCCYTSSLRGSVEKVIGC</sequence>
<dbReference type="CDD" id="cd09272">
    <property type="entry name" value="RNase_HI_RT_Ty1"/>
    <property type="match status" value="1"/>
</dbReference>
<proteinExistence type="predicted"/>
<protein>
    <submittedName>
        <fullName evidence="1">Copia</fullName>
    </submittedName>
</protein>
<reference evidence="2" key="1">
    <citation type="submission" date="2014-09" db="EMBL/GenBank/DDBJ databases">
        <authorList>
            <person name="Mudge J."/>
            <person name="Ramaraj T."/>
            <person name="Lindquist I.E."/>
            <person name="Bharti A.K."/>
            <person name="Sundararajan A."/>
            <person name="Cameron C.T."/>
            <person name="Woodward J.E."/>
            <person name="May G.D."/>
            <person name="Brubaker C."/>
            <person name="Broadhvest J."/>
            <person name="Wilkins T.A."/>
        </authorList>
    </citation>
    <scope>NUCLEOTIDE SEQUENCE</scope>
    <source>
        <strain evidence="2">cv. AKA8401</strain>
    </source>
</reference>
<dbReference type="EMBL" id="KN453230">
    <property type="protein sequence ID" value="KHG29920.1"/>
    <property type="molecule type" value="Genomic_DNA"/>
</dbReference>
<dbReference type="Proteomes" id="UP000032142">
    <property type="component" value="Unassembled WGS sequence"/>
</dbReference>
<dbReference type="PANTHER" id="PTHR11439:SF499">
    <property type="entry name" value="PPC DOMAIN-CONTAINING PROTEIN"/>
    <property type="match status" value="1"/>
</dbReference>
<dbReference type="PANTHER" id="PTHR11439">
    <property type="entry name" value="GAG-POL-RELATED RETROTRANSPOSON"/>
    <property type="match status" value="1"/>
</dbReference>
<evidence type="ECO:0000313" key="2">
    <source>
        <dbReference type="Proteomes" id="UP000032142"/>
    </source>
</evidence>
<organism evidence="1 2">
    <name type="scientific">Gossypium arboreum</name>
    <name type="common">Tree cotton</name>
    <name type="synonym">Gossypium nanking</name>
    <dbReference type="NCBI Taxonomy" id="29729"/>
    <lineage>
        <taxon>Eukaryota</taxon>
        <taxon>Viridiplantae</taxon>
        <taxon>Streptophyta</taxon>
        <taxon>Embryophyta</taxon>
        <taxon>Tracheophyta</taxon>
        <taxon>Spermatophyta</taxon>
        <taxon>Magnoliopsida</taxon>
        <taxon>eudicotyledons</taxon>
        <taxon>Gunneridae</taxon>
        <taxon>Pentapetalae</taxon>
        <taxon>rosids</taxon>
        <taxon>malvids</taxon>
        <taxon>Malvales</taxon>
        <taxon>Malvaceae</taxon>
        <taxon>Malvoideae</taxon>
        <taxon>Gossypium</taxon>
    </lineage>
</organism>
<gene>
    <name evidence="1" type="ORF">F383_14827</name>
</gene>